<organism evidence="1">
    <name type="scientific">hydrothermal vent metagenome</name>
    <dbReference type="NCBI Taxonomy" id="652676"/>
    <lineage>
        <taxon>unclassified sequences</taxon>
        <taxon>metagenomes</taxon>
        <taxon>ecological metagenomes</taxon>
    </lineage>
</organism>
<accession>A0A3B0Z9D0</accession>
<reference evidence="1" key="1">
    <citation type="submission" date="2018-06" db="EMBL/GenBank/DDBJ databases">
        <authorList>
            <person name="Zhirakovskaya E."/>
        </authorList>
    </citation>
    <scope>NUCLEOTIDE SEQUENCE</scope>
</reference>
<dbReference type="Gene3D" id="2.60.320.10">
    <property type="entry name" value="N-utilization substance G protein NusG, insert domain"/>
    <property type="match status" value="1"/>
</dbReference>
<proteinExistence type="predicted"/>
<dbReference type="EMBL" id="UOFQ01000167">
    <property type="protein sequence ID" value="VAW90015.1"/>
    <property type="molecule type" value="Genomic_DNA"/>
</dbReference>
<sequence length="118" mass="12776">MTRADYCAVLFAALLLPYLYISQWTGDEAGISATIMNGSKITDVSLAHDHTFEIDGALGTSIIKIEDGKIRFAASPCLGKQCIHSGWLEHAGEFAACLPNRISVAVLGEEPRFDSINF</sequence>
<evidence type="ECO:0000313" key="1">
    <source>
        <dbReference type="EMBL" id="VAW90015.1"/>
    </source>
</evidence>
<dbReference type="CDD" id="cd09910">
    <property type="entry name" value="NGN-insert_like"/>
    <property type="match status" value="1"/>
</dbReference>
<dbReference type="InterPro" id="IPR038690">
    <property type="entry name" value="NusG_2_sf"/>
</dbReference>
<gene>
    <name evidence="1" type="ORF">MNBD_GAMMA17-1475</name>
</gene>
<dbReference type="Pfam" id="PF07009">
    <property type="entry name" value="NusG_II"/>
    <property type="match status" value="1"/>
</dbReference>
<dbReference type="AlphaFoldDB" id="A0A3B0Z9D0"/>
<protein>
    <submittedName>
        <fullName evidence="1">Uncharacterized protein</fullName>
    </submittedName>
</protein>
<name>A0A3B0Z9D0_9ZZZZ</name>